<reference evidence="1" key="1">
    <citation type="journal article" date="2020" name="Stud. Mycol.">
        <title>101 Dothideomycetes genomes: a test case for predicting lifestyles and emergence of pathogens.</title>
        <authorList>
            <person name="Haridas S."/>
            <person name="Albert R."/>
            <person name="Binder M."/>
            <person name="Bloem J."/>
            <person name="Labutti K."/>
            <person name="Salamov A."/>
            <person name="Andreopoulos B."/>
            <person name="Baker S."/>
            <person name="Barry K."/>
            <person name="Bills G."/>
            <person name="Bluhm B."/>
            <person name="Cannon C."/>
            <person name="Castanera R."/>
            <person name="Culley D."/>
            <person name="Daum C."/>
            <person name="Ezra D."/>
            <person name="Gonzalez J."/>
            <person name="Henrissat B."/>
            <person name="Kuo A."/>
            <person name="Liang C."/>
            <person name="Lipzen A."/>
            <person name="Lutzoni F."/>
            <person name="Magnuson J."/>
            <person name="Mondo S."/>
            <person name="Nolan M."/>
            <person name="Ohm R."/>
            <person name="Pangilinan J."/>
            <person name="Park H.-J."/>
            <person name="Ramirez L."/>
            <person name="Alfaro M."/>
            <person name="Sun H."/>
            <person name="Tritt A."/>
            <person name="Yoshinaga Y."/>
            <person name="Zwiers L.-H."/>
            <person name="Turgeon B."/>
            <person name="Goodwin S."/>
            <person name="Spatafora J."/>
            <person name="Crous P."/>
            <person name="Grigoriev I."/>
        </authorList>
    </citation>
    <scope>NUCLEOTIDE SEQUENCE</scope>
    <source>
        <strain evidence="1">CBS 480.64</strain>
    </source>
</reference>
<accession>A0A6A7C5P7</accession>
<proteinExistence type="predicted"/>
<name>A0A6A7C5P7_9PEZI</name>
<sequence>MAESTIARPVTLLLVPRVSPRAPRPQASLRAGGAAVDAAPLLTASTKHSAAAVEEPPAGLASLLAEQNAEIIRHLQEIRGQGTPVVAKELQVASRSPISMVITNEKQSIQKAMRRMLHFELYNAKVWRSTNALVEELLSRGIVSEQQLGAVRKDIPTWRGRALAYVRDRLNTVWNGPTLFEVVRALSGLDGARPSLVTTAMAEAAAVWRWKADQARPTSSARLDMQFFAKSDRAYRDLGEAARQRILEEDLEVCGWTEDGGVFQATST</sequence>
<gene>
    <name evidence="1" type="ORF">K470DRAFT_262903</name>
</gene>
<protein>
    <submittedName>
        <fullName evidence="1">Uncharacterized protein</fullName>
    </submittedName>
</protein>
<dbReference type="AlphaFoldDB" id="A0A6A7C5P7"/>
<evidence type="ECO:0000313" key="2">
    <source>
        <dbReference type="Proteomes" id="UP000799421"/>
    </source>
</evidence>
<evidence type="ECO:0000313" key="1">
    <source>
        <dbReference type="EMBL" id="KAF2862369.1"/>
    </source>
</evidence>
<keyword evidence="2" id="KW-1185">Reference proteome</keyword>
<organism evidence="1 2">
    <name type="scientific">Piedraia hortae CBS 480.64</name>
    <dbReference type="NCBI Taxonomy" id="1314780"/>
    <lineage>
        <taxon>Eukaryota</taxon>
        <taxon>Fungi</taxon>
        <taxon>Dikarya</taxon>
        <taxon>Ascomycota</taxon>
        <taxon>Pezizomycotina</taxon>
        <taxon>Dothideomycetes</taxon>
        <taxon>Dothideomycetidae</taxon>
        <taxon>Capnodiales</taxon>
        <taxon>Piedraiaceae</taxon>
        <taxon>Piedraia</taxon>
    </lineage>
</organism>
<dbReference type="EMBL" id="MU005966">
    <property type="protein sequence ID" value="KAF2862369.1"/>
    <property type="molecule type" value="Genomic_DNA"/>
</dbReference>
<dbReference type="Proteomes" id="UP000799421">
    <property type="component" value="Unassembled WGS sequence"/>
</dbReference>